<reference evidence="1" key="1">
    <citation type="submission" date="2018-06" db="EMBL/GenBank/DDBJ databases">
        <authorList>
            <person name="Zhirakovskaya E."/>
        </authorList>
    </citation>
    <scope>NUCLEOTIDE SEQUENCE</scope>
</reference>
<sequence length="99" mass="11330">MADSLTFNLTKLSYTQLAKDYSEHPLHPLAIRLTEASVKDSQIKQEKTELLLDKAAAYLSHPALESRVSLRTWSDDLIKTWWSFNKKAASPKDPQPHEH</sequence>
<name>A0A3B1AAW3_9ZZZZ</name>
<proteinExistence type="predicted"/>
<protein>
    <submittedName>
        <fullName evidence="1">Uncharacterized protein</fullName>
    </submittedName>
</protein>
<organism evidence="1">
    <name type="scientific">hydrothermal vent metagenome</name>
    <dbReference type="NCBI Taxonomy" id="652676"/>
    <lineage>
        <taxon>unclassified sequences</taxon>
        <taxon>metagenomes</taxon>
        <taxon>ecological metagenomes</taxon>
    </lineage>
</organism>
<dbReference type="EMBL" id="UOFS01000031">
    <property type="protein sequence ID" value="VAW96992.1"/>
    <property type="molecule type" value="Genomic_DNA"/>
</dbReference>
<evidence type="ECO:0000313" key="1">
    <source>
        <dbReference type="EMBL" id="VAW96992.1"/>
    </source>
</evidence>
<dbReference type="AlphaFoldDB" id="A0A3B1AAW3"/>
<gene>
    <name evidence="1" type="ORF">MNBD_GAMMA22-3034</name>
</gene>
<accession>A0A3B1AAW3</accession>